<dbReference type="AlphaFoldDB" id="A0A1X6ZP51"/>
<dbReference type="Gene3D" id="2.60.120.10">
    <property type="entry name" value="Jelly Rolls"/>
    <property type="match status" value="1"/>
</dbReference>
<evidence type="ECO:0000259" key="4">
    <source>
        <dbReference type="Pfam" id="PF13545"/>
    </source>
</evidence>
<evidence type="ECO:0000313" key="7">
    <source>
        <dbReference type="Proteomes" id="UP000193495"/>
    </source>
</evidence>
<evidence type="ECO:0000313" key="6">
    <source>
        <dbReference type="EMBL" id="SLN56943.1"/>
    </source>
</evidence>
<keyword evidence="2" id="KW-0238">DNA-binding</keyword>
<accession>A0A1X6ZP51</accession>
<keyword evidence="8" id="KW-1185">Reference proteome</keyword>
<evidence type="ECO:0000313" key="8">
    <source>
        <dbReference type="Proteomes" id="UP000240624"/>
    </source>
</evidence>
<feature type="domain" description="HTH crp-type" evidence="4">
    <location>
        <begin position="149"/>
        <end position="214"/>
    </location>
</feature>
<gene>
    <name evidence="5" type="ORF">CLV79_10732</name>
    <name evidence="6" type="ORF">LOS8367_02708</name>
</gene>
<dbReference type="GO" id="GO:0003677">
    <property type="term" value="F:DNA binding"/>
    <property type="evidence" value="ECO:0007669"/>
    <property type="project" value="UniProtKB-KW"/>
</dbReference>
<dbReference type="EMBL" id="PYGB01000007">
    <property type="protein sequence ID" value="PSK85802.1"/>
    <property type="molecule type" value="Genomic_DNA"/>
</dbReference>
<name>A0A1X6ZP51_9RHOB</name>
<dbReference type="EMBL" id="FWFY01000008">
    <property type="protein sequence ID" value="SLN56943.1"/>
    <property type="molecule type" value="Genomic_DNA"/>
</dbReference>
<dbReference type="InterPro" id="IPR036390">
    <property type="entry name" value="WH_DNA-bd_sf"/>
</dbReference>
<evidence type="ECO:0000256" key="2">
    <source>
        <dbReference type="ARBA" id="ARBA00023125"/>
    </source>
</evidence>
<reference evidence="6 7" key="1">
    <citation type="submission" date="2017-03" db="EMBL/GenBank/DDBJ databases">
        <authorList>
            <person name="Afonso C.L."/>
            <person name="Miller P.J."/>
            <person name="Scott M.A."/>
            <person name="Spackman E."/>
            <person name="Goraichik I."/>
            <person name="Dimitrov K.M."/>
            <person name="Suarez D.L."/>
            <person name="Swayne D.E."/>
        </authorList>
    </citation>
    <scope>NUCLEOTIDE SEQUENCE [LARGE SCALE GENOMIC DNA]</scope>
    <source>
        <strain evidence="6 7">CECT 8367</strain>
    </source>
</reference>
<keyword evidence="3" id="KW-0804">Transcription</keyword>
<keyword evidence="1" id="KW-0805">Transcription regulation</keyword>
<reference evidence="5 8" key="2">
    <citation type="submission" date="2018-03" db="EMBL/GenBank/DDBJ databases">
        <title>Genomic Encyclopedia of Archaeal and Bacterial Type Strains, Phase II (KMG-II): from individual species to whole genera.</title>
        <authorList>
            <person name="Goeker M."/>
        </authorList>
    </citation>
    <scope>NUCLEOTIDE SEQUENCE [LARGE SCALE GENOMIC DNA]</scope>
    <source>
        <strain evidence="5 8">DSM 29956</strain>
    </source>
</reference>
<dbReference type="GO" id="GO:0006355">
    <property type="term" value="P:regulation of DNA-templated transcription"/>
    <property type="evidence" value="ECO:0007669"/>
    <property type="project" value="InterPro"/>
</dbReference>
<dbReference type="InterPro" id="IPR012318">
    <property type="entry name" value="HTH_CRP"/>
</dbReference>
<evidence type="ECO:0000313" key="5">
    <source>
        <dbReference type="EMBL" id="PSK85802.1"/>
    </source>
</evidence>
<dbReference type="InterPro" id="IPR036388">
    <property type="entry name" value="WH-like_DNA-bd_sf"/>
</dbReference>
<dbReference type="InterPro" id="IPR014710">
    <property type="entry name" value="RmlC-like_jellyroll"/>
</dbReference>
<dbReference type="InterPro" id="IPR018490">
    <property type="entry name" value="cNMP-bd_dom_sf"/>
</dbReference>
<dbReference type="Proteomes" id="UP000193495">
    <property type="component" value="Unassembled WGS sequence"/>
</dbReference>
<dbReference type="Proteomes" id="UP000240624">
    <property type="component" value="Unassembled WGS sequence"/>
</dbReference>
<proteinExistence type="predicted"/>
<dbReference type="Pfam" id="PF13545">
    <property type="entry name" value="HTH_Crp_2"/>
    <property type="match status" value="1"/>
</dbReference>
<dbReference type="Gene3D" id="1.10.10.10">
    <property type="entry name" value="Winged helix-like DNA-binding domain superfamily/Winged helix DNA-binding domain"/>
    <property type="match status" value="1"/>
</dbReference>
<dbReference type="SUPFAM" id="SSF51206">
    <property type="entry name" value="cAMP-binding domain-like"/>
    <property type="match status" value="1"/>
</dbReference>
<evidence type="ECO:0000256" key="1">
    <source>
        <dbReference type="ARBA" id="ARBA00023015"/>
    </source>
</evidence>
<evidence type="ECO:0000256" key="3">
    <source>
        <dbReference type="ARBA" id="ARBA00023163"/>
    </source>
</evidence>
<organism evidence="6 7">
    <name type="scientific">Limimaricola soesokkakensis</name>
    <dbReference type="NCBI Taxonomy" id="1343159"/>
    <lineage>
        <taxon>Bacteria</taxon>
        <taxon>Pseudomonadati</taxon>
        <taxon>Pseudomonadota</taxon>
        <taxon>Alphaproteobacteria</taxon>
        <taxon>Rhodobacterales</taxon>
        <taxon>Paracoccaceae</taxon>
        <taxon>Limimaricola</taxon>
    </lineage>
</organism>
<sequence length="238" mass="26077">MTVISTESNTLLRGMPAGIMSGLRRSLSFVELPARTQIEWDDSPLEYAYFLTSGIASVVSSENGGLNIEAALVGREGMTGLPLVLSDDRSTSDVIMQVAGTGWRAEAEAVRRLMEDGACRDRLLRYVNTVIAQIQGTALAYGRGKLEIRLARWLLMCHDRVAGDELELTHDFVALMLGVRRAGVTVALHELEGRALIRSTRGRVVIRDREGLLDVTNGFYGGPEAHYRRLLGEGSTMV</sequence>
<dbReference type="RefSeq" id="WP_085897023.1">
    <property type="nucleotide sequence ID" value="NZ_FWFY01000008.1"/>
</dbReference>
<dbReference type="SUPFAM" id="SSF46785">
    <property type="entry name" value="Winged helix' DNA-binding domain"/>
    <property type="match status" value="1"/>
</dbReference>
<protein>
    <submittedName>
        <fullName evidence="5">CRP-like cAMP-binding protein</fullName>
    </submittedName>
</protein>